<evidence type="ECO:0000313" key="4">
    <source>
        <dbReference type="Proteomes" id="UP001600888"/>
    </source>
</evidence>
<organism evidence="3 4">
    <name type="scientific">Diaporthe vaccinii</name>
    <dbReference type="NCBI Taxonomy" id="105482"/>
    <lineage>
        <taxon>Eukaryota</taxon>
        <taxon>Fungi</taxon>
        <taxon>Dikarya</taxon>
        <taxon>Ascomycota</taxon>
        <taxon>Pezizomycotina</taxon>
        <taxon>Sordariomycetes</taxon>
        <taxon>Sordariomycetidae</taxon>
        <taxon>Diaporthales</taxon>
        <taxon>Diaporthaceae</taxon>
        <taxon>Diaporthe</taxon>
        <taxon>Diaporthe eres species complex</taxon>
    </lineage>
</organism>
<feature type="coiled-coil region" evidence="1">
    <location>
        <begin position="109"/>
        <end position="255"/>
    </location>
</feature>
<feature type="compositionally biased region" description="Basic and acidic residues" evidence="2">
    <location>
        <begin position="353"/>
        <end position="370"/>
    </location>
</feature>
<keyword evidence="1" id="KW-0175">Coiled coil</keyword>
<feature type="region of interest" description="Disordered" evidence="2">
    <location>
        <begin position="1"/>
        <end position="88"/>
    </location>
</feature>
<keyword evidence="4" id="KW-1185">Reference proteome</keyword>
<feature type="region of interest" description="Disordered" evidence="2">
    <location>
        <begin position="342"/>
        <end position="390"/>
    </location>
</feature>
<evidence type="ECO:0000256" key="1">
    <source>
        <dbReference type="SAM" id="Coils"/>
    </source>
</evidence>
<dbReference type="EMBL" id="JBAWTH010000026">
    <property type="protein sequence ID" value="KAL2286152.1"/>
    <property type="molecule type" value="Genomic_DNA"/>
</dbReference>
<sequence>MPPNADAWRDRPSTGQSGSTSAAFAFASQLPQPAQQTASRNGATLQMESNTDSAPAQPGNQSSAAGIPTKDEDGEGAPTAGGAVADQIDQLEDEVVHFMNLSLEEKEKAEVLSGRLESVTQEKENLERQVDELDQDLSRADLQVQDDGTSATNGGDTISRVHAKITKLRTTAQKLESDLNTLTMTSEQHTKTIAELEEQLRIAREQLTQKTEEEERLRKELEQNTKAVRSEKQINEELLGNIKKLEQECNTLRFSNAWTNKKLTEAEQTTDTLSHLVKRKATELEGVQKAWASEVETMRERLESNQKMIKSLNATSTYLEARCKEAESALRERPRVKHISYQPSAAVEAARSQSEKEKEAIIKDPSEKHQNIKPSGATESASSQREKEKDAMIKKLTEELRGNQQRRVRGVAIAIDLSGSAAGSLTEGIKRLYRHLLGQLRRSPCQTYVMTVVHGPGDTVAVKSNFGDTWSTHERVLVAQKAGGMEQHVACLQKIKEVAVNTGLVLDLQVVLLGDSNTMPASHVGSEEVCHDFSCSNPTVHIHSVAVKTGSAEETERYWNSLDDWQPWNYASATGGNMMVWWQNSPLPDLSNLVY</sequence>
<accession>A0ABR4EUP4</accession>
<feature type="compositionally biased region" description="Low complexity" evidence="2">
    <location>
        <begin position="13"/>
        <end position="29"/>
    </location>
</feature>
<evidence type="ECO:0000256" key="2">
    <source>
        <dbReference type="SAM" id="MobiDB-lite"/>
    </source>
</evidence>
<feature type="compositionally biased region" description="Polar residues" evidence="2">
    <location>
        <begin position="30"/>
        <end position="64"/>
    </location>
</feature>
<protein>
    <submittedName>
        <fullName evidence="3">Uncharacterized protein</fullName>
    </submittedName>
</protein>
<proteinExistence type="predicted"/>
<dbReference type="Proteomes" id="UP001600888">
    <property type="component" value="Unassembled WGS sequence"/>
</dbReference>
<reference evidence="3 4" key="1">
    <citation type="submission" date="2024-03" db="EMBL/GenBank/DDBJ databases">
        <title>A high-quality draft genome sequence of Diaporthe vaccinii, a causative agent of upright dieback and viscid rot disease in cranberry plants.</title>
        <authorList>
            <person name="Sarrasin M."/>
            <person name="Lang B.F."/>
            <person name="Burger G."/>
        </authorList>
    </citation>
    <scope>NUCLEOTIDE SEQUENCE [LARGE SCALE GENOMIC DNA]</scope>
    <source>
        <strain evidence="3 4">IS7</strain>
    </source>
</reference>
<comment type="caution">
    <text evidence="3">The sequence shown here is derived from an EMBL/GenBank/DDBJ whole genome shotgun (WGS) entry which is preliminary data.</text>
</comment>
<name>A0ABR4EUP4_9PEZI</name>
<gene>
    <name evidence="3" type="ORF">FJTKL_07364</name>
</gene>
<evidence type="ECO:0000313" key="3">
    <source>
        <dbReference type="EMBL" id="KAL2286152.1"/>
    </source>
</evidence>